<evidence type="ECO:0000313" key="7">
    <source>
        <dbReference type="Proteomes" id="UP000826462"/>
    </source>
</evidence>
<comment type="similarity">
    <text evidence="1">Belongs to the LysR transcriptional regulatory family.</text>
</comment>
<dbReference type="Pfam" id="PF03466">
    <property type="entry name" value="LysR_substrate"/>
    <property type="match status" value="1"/>
</dbReference>
<dbReference type="SUPFAM" id="SSF46785">
    <property type="entry name" value="Winged helix' DNA-binding domain"/>
    <property type="match status" value="1"/>
</dbReference>
<dbReference type="CDD" id="cd08432">
    <property type="entry name" value="PBP2_GcdR_TrpI_HvrB_AmpR_like"/>
    <property type="match status" value="1"/>
</dbReference>
<dbReference type="InterPro" id="IPR000847">
    <property type="entry name" value="LysR_HTH_N"/>
</dbReference>
<dbReference type="Pfam" id="PF00126">
    <property type="entry name" value="HTH_1"/>
    <property type="match status" value="1"/>
</dbReference>
<keyword evidence="3" id="KW-0238">DNA-binding</keyword>
<feature type="domain" description="HTH lysR-type" evidence="5">
    <location>
        <begin position="7"/>
        <end position="65"/>
    </location>
</feature>
<dbReference type="Gene3D" id="1.10.10.10">
    <property type="entry name" value="Winged helix-like DNA-binding domain superfamily/Winged helix DNA-binding domain"/>
    <property type="match status" value="1"/>
</dbReference>
<dbReference type="RefSeq" id="WP_219803504.1">
    <property type="nucleotide sequence ID" value="NZ_CP080096.1"/>
</dbReference>
<dbReference type="Gene3D" id="3.40.190.10">
    <property type="entry name" value="Periplasmic binding protein-like II"/>
    <property type="match status" value="2"/>
</dbReference>
<evidence type="ECO:0000313" key="6">
    <source>
        <dbReference type="EMBL" id="QYD73649.1"/>
    </source>
</evidence>
<accession>A0ABX8UXC8</accession>
<organism evidence="6 7">
    <name type="scientific">Paraburkholderia edwinii</name>
    <dbReference type="NCBI Taxonomy" id="2861782"/>
    <lineage>
        <taxon>Bacteria</taxon>
        <taxon>Pseudomonadati</taxon>
        <taxon>Pseudomonadota</taxon>
        <taxon>Betaproteobacteria</taxon>
        <taxon>Burkholderiales</taxon>
        <taxon>Burkholderiaceae</taxon>
        <taxon>Paraburkholderia</taxon>
    </lineage>
</organism>
<dbReference type="PROSITE" id="PS50931">
    <property type="entry name" value="HTH_LYSR"/>
    <property type="match status" value="1"/>
</dbReference>
<evidence type="ECO:0000259" key="5">
    <source>
        <dbReference type="PROSITE" id="PS50931"/>
    </source>
</evidence>
<dbReference type="InterPro" id="IPR036388">
    <property type="entry name" value="WH-like_DNA-bd_sf"/>
</dbReference>
<name>A0ABX8UXC8_9BURK</name>
<dbReference type="InterPro" id="IPR058163">
    <property type="entry name" value="LysR-type_TF_proteobact-type"/>
</dbReference>
<dbReference type="NCBIfam" id="NF008352">
    <property type="entry name" value="PRK11139.1"/>
    <property type="match status" value="1"/>
</dbReference>
<keyword evidence="2" id="KW-0805">Transcription regulation</keyword>
<reference evidence="6 7" key="1">
    <citation type="submission" date="2021-07" db="EMBL/GenBank/DDBJ databases">
        <title>Paraburkholderia edwinii protects Aspergillus sp. from phenazines by acting as a toxin sponge.</title>
        <authorList>
            <person name="Dahlstrom K.M."/>
            <person name="Newman D.K."/>
        </authorList>
    </citation>
    <scope>NUCLEOTIDE SEQUENCE [LARGE SCALE GENOMIC DNA]</scope>
    <source>
        <strain evidence="6 7">Pe01</strain>
    </source>
</reference>
<dbReference type="PANTHER" id="PTHR30537">
    <property type="entry name" value="HTH-TYPE TRANSCRIPTIONAL REGULATOR"/>
    <property type="match status" value="1"/>
</dbReference>
<keyword evidence="4" id="KW-0804">Transcription</keyword>
<gene>
    <name evidence="6" type="primary">gcvA</name>
    <name evidence="6" type="ORF">KZJ38_29015</name>
</gene>
<dbReference type="EMBL" id="CP080096">
    <property type="protein sequence ID" value="QYD73649.1"/>
    <property type="molecule type" value="Genomic_DNA"/>
</dbReference>
<evidence type="ECO:0000256" key="4">
    <source>
        <dbReference type="ARBA" id="ARBA00023163"/>
    </source>
</evidence>
<sequence length="306" mass="34203">MRAPQHLNALRAFEAVARHLSYVGAAEELHVTPAAVGQLIRGLEETLDVELFHRAPTGPSRLMLTDAARAVIPDLQAGFDLLSTAVERLKASKARIAITVTVPPAFAHKWFLQRVEHFQQRHPYYDLRIEPNGQLADFTVDRIDAGIRYGAGHWPDLDATFLLRDEYFPVCSPTLLDGVHPLRKPEDLQFHPLIHDTSMRDAPVFPTWRSWLRRAGLPELVDCDRGLQINDSAAALQTAMSGLGVALGRTSLVERDLAEGRLVRPFGDAQSCELAYYVVHRKETAQTPPIVAFKEWLIEEAGSPQR</sequence>
<dbReference type="PANTHER" id="PTHR30537:SF74">
    <property type="entry name" value="HTH-TYPE TRANSCRIPTIONAL REGULATOR TRPI"/>
    <property type="match status" value="1"/>
</dbReference>
<evidence type="ECO:0000256" key="1">
    <source>
        <dbReference type="ARBA" id="ARBA00009437"/>
    </source>
</evidence>
<evidence type="ECO:0000256" key="3">
    <source>
        <dbReference type="ARBA" id="ARBA00023125"/>
    </source>
</evidence>
<protein>
    <submittedName>
        <fullName evidence="6">Transcriptional regulator GcvA</fullName>
    </submittedName>
</protein>
<proteinExistence type="inferred from homology"/>
<dbReference type="Proteomes" id="UP000826462">
    <property type="component" value="Chromosome 2"/>
</dbReference>
<dbReference type="InterPro" id="IPR005119">
    <property type="entry name" value="LysR_subst-bd"/>
</dbReference>
<dbReference type="InterPro" id="IPR036390">
    <property type="entry name" value="WH_DNA-bd_sf"/>
</dbReference>
<dbReference type="SUPFAM" id="SSF53850">
    <property type="entry name" value="Periplasmic binding protein-like II"/>
    <property type="match status" value="1"/>
</dbReference>
<evidence type="ECO:0000256" key="2">
    <source>
        <dbReference type="ARBA" id="ARBA00023015"/>
    </source>
</evidence>
<keyword evidence="7" id="KW-1185">Reference proteome</keyword>